<feature type="domain" description="CRM" evidence="4">
    <location>
        <begin position="4"/>
        <end position="100"/>
    </location>
</feature>
<name>V8QN12_9BURK</name>
<evidence type="ECO:0000256" key="1">
    <source>
        <dbReference type="ARBA" id="ARBA00022884"/>
    </source>
</evidence>
<dbReference type="PROSITE" id="PS51295">
    <property type="entry name" value="CRM"/>
    <property type="match status" value="1"/>
</dbReference>
<dbReference type="OrthoDB" id="9797519at2"/>
<dbReference type="InterPro" id="IPR035920">
    <property type="entry name" value="YhbY-like_sf"/>
</dbReference>
<evidence type="ECO:0000259" key="4">
    <source>
        <dbReference type="PROSITE" id="PS51295"/>
    </source>
</evidence>
<dbReference type="AlphaFoldDB" id="V8QN12"/>
<protein>
    <recommendedName>
        <fullName evidence="4">CRM domain-containing protein</fullName>
    </recommendedName>
</protein>
<dbReference type="InterPro" id="IPR051925">
    <property type="entry name" value="RNA-binding_domain"/>
</dbReference>
<dbReference type="SUPFAM" id="SSF75471">
    <property type="entry name" value="YhbY-like"/>
    <property type="match status" value="1"/>
</dbReference>
<dbReference type="SMART" id="SM01103">
    <property type="entry name" value="CRS1_YhbY"/>
    <property type="match status" value="1"/>
</dbReference>
<dbReference type="PANTHER" id="PTHR40065:SF3">
    <property type="entry name" value="RNA-BINDING PROTEIN YHBY"/>
    <property type="match status" value="1"/>
</dbReference>
<dbReference type="PANTHER" id="PTHR40065">
    <property type="entry name" value="RNA-BINDING PROTEIN YHBY"/>
    <property type="match status" value="1"/>
</dbReference>
<keyword evidence="1 2" id="KW-0694">RNA-binding</keyword>
<dbReference type="GO" id="GO:0003723">
    <property type="term" value="F:RNA binding"/>
    <property type="evidence" value="ECO:0007669"/>
    <property type="project" value="UniProtKB-UniRule"/>
</dbReference>
<proteinExistence type="predicted"/>
<dbReference type="RefSeq" id="WP_024006765.1">
    <property type="nucleotide sequence ID" value="NZ_KI650981.1"/>
</dbReference>
<comment type="caution">
    <text evidence="5">The sequence shown here is derived from an EMBL/GenBank/DDBJ whole genome shotgun (WGS) entry which is preliminary data.</text>
</comment>
<evidence type="ECO:0000256" key="2">
    <source>
        <dbReference type="PROSITE-ProRule" id="PRU00626"/>
    </source>
</evidence>
<dbReference type="STRING" id="1424334.W822_19175"/>
<dbReference type="eggNOG" id="COG1534">
    <property type="taxonomic scope" value="Bacteria"/>
</dbReference>
<evidence type="ECO:0000256" key="3">
    <source>
        <dbReference type="SAM" id="MobiDB-lite"/>
    </source>
</evidence>
<organism evidence="5 6">
    <name type="scientific">Advenella kashmirensis W13003</name>
    <dbReference type="NCBI Taxonomy" id="1424334"/>
    <lineage>
        <taxon>Bacteria</taxon>
        <taxon>Pseudomonadati</taxon>
        <taxon>Pseudomonadota</taxon>
        <taxon>Betaproteobacteria</taxon>
        <taxon>Burkholderiales</taxon>
        <taxon>Alcaligenaceae</taxon>
    </lineage>
</organism>
<keyword evidence="6" id="KW-1185">Reference proteome</keyword>
<feature type="compositionally biased region" description="Basic and acidic residues" evidence="3">
    <location>
        <begin position="95"/>
        <end position="117"/>
    </location>
</feature>
<reference evidence="5 6" key="1">
    <citation type="journal article" date="2014" name="Genome Announc.">
        <title>Draft Genome Sequence of Advenella kashmirensis Strain W13003, a Polycyclic Aromatic Hydrocarbon-Degrading Bacterium.</title>
        <authorList>
            <person name="Wang X."/>
            <person name="Jin D."/>
            <person name="Zhou L."/>
            <person name="Wu L."/>
            <person name="An W."/>
            <person name="Zhao L."/>
        </authorList>
    </citation>
    <scope>NUCLEOTIDE SEQUENCE [LARGE SCALE GENOMIC DNA]</scope>
    <source>
        <strain evidence="5 6">W13003</strain>
    </source>
</reference>
<evidence type="ECO:0000313" key="6">
    <source>
        <dbReference type="Proteomes" id="UP000018733"/>
    </source>
</evidence>
<feature type="region of interest" description="Disordered" evidence="3">
    <location>
        <begin position="93"/>
        <end position="197"/>
    </location>
</feature>
<sequence length="197" mass="21413">MPILELTSKERSELRAAAHPLKPVVLIGDQGLTQAVLKEIDMNLTAHGLLKVRVAGDDRAARVDMLNTICDSLSCAAVGHVGKTLILYRHGSQNRRWEQKTEEPVERSRRLPNEPHTPKKLLAAGKTLKDRKTPRKTAKGNDELVGTRSHKPARAPTARPGADHAPHGIPRRAGSALSLRAGRRATPAGRTGRRGGK</sequence>
<gene>
    <name evidence="5" type="ORF">W822_19175</name>
</gene>
<dbReference type="PATRIC" id="fig|1424334.3.peg.3853"/>
<accession>V8QN12</accession>
<evidence type="ECO:0000313" key="5">
    <source>
        <dbReference type="EMBL" id="ETF01371.1"/>
    </source>
</evidence>
<dbReference type="InterPro" id="IPR001890">
    <property type="entry name" value="RNA-binding_CRM"/>
</dbReference>
<dbReference type="Gene3D" id="3.30.110.60">
    <property type="entry name" value="YhbY-like"/>
    <property type="match status" value="1"/>
</dbReference>
<dbReference type="Proteomes" id="UP000018733">
    <property type="component" value="Unassembled WGS sequence"/>
</dbReference>
<dbReference type="EMBL" id="AYXT01000012">
    <property type="protein sequence ID" value="ETF01371.1"/>
    <property type="molecule type" value="Genomic_DNA"/>
</dbReference>
<dbReference type="Pfam" id="PF01985">
    <property type="entry name" value="CRS1_YhbY"/>
    <property type="match status" value="1"/>
</dbReference>
<dbReference type="HOGENOM" id="CLU_095994_0_1_4"/>